<dbReference type="Gene3D" id="3.40.1360.10">
    <property type="match status" value="1"/>
</dbReference>
<comment type="cofactor">
    <cofactor evidence="2">
        <name>Mg(2+)</name>
        <dbReference type="ChEBI" id="CHEBI:18420"/>
    </cofactor>
</comment>
<comment type="catalytic activity">
    <reaction evidence="1 12">
        <text>ATP-dependent breakage, passage and rejoining of double-stranded DNA.</text>
        <dbReference type="EC" id="5.6.2.2"/>
    </reaction>
</comment>
<evidence type="ECO:0000313" key="16">
    <source>
        <dbReference type="EMBL" id="PAV18857.1"/>
    </source>
</evidence>
<accession>A0A286UGZ5</accession>
<feature type="region of interest" description="Disordered" evidence="13">
    <location>
        <begin position="110"/>
        <end position="133"/>
    </location>
</feature>
<dbReference type="InterPro" id="IPR036078">
    <property type="entry name" value="Spo11/TopoVI_A_sf"/>
</dbReference>
<keyword evidence="9 12" id="KW-0238">DNA-binding</keyword>
<sequence>MENTEPRNPMHNTCFGQINEEGLLTSTMMSTRSDTANSWDDKSTVIDRRKVQSKIEESRTDEAISRLENLTLSFLSQLTSSLSRTTQSSNTSGIDDKRIVLELASRRVSPHSDSNSARSRLLQFPRNSKGPSARTPAQLLRVVCMSHEALVNQIPMTKRDLYYRDISLFKKQGVVDVFIDDLAATFSLSRSDLNIRASLKGLYCGSALKIRLLDGTTLVGHETESSLIPCSQDIAEYSLSEDIYWVLIVEKDAVFQTLRSACLTRHPLLPGPGLLGKGYPDLATRQLVKTLSDNLPENIPILALVDADAYGIDIVSVYKYGSITMRHESESLAAERVEWIGVSASEVLSLGVDKDELLPISIHDQRKAFSLLRSKANLPQSWRRELMHLLHNRRKAETEVLSSLTDASITNCQNNSHESSSSSQQQNPLVLYVIRKITSRLNSLCLEKSI</sequence>
<dbReference type="PRINTS" id="PR01551">
    <property type="entry name" value="SPO11HOMOLOG"/>
</dbReference>
<dbReference type="InterPro" id="IPR034136">
    <property type="entry name" value="TOPRIM_Topo6A/Spo11"/>
</dbReference>
<dbReference type="GO" id="GO:0005524">
    <property type="term" value="F:ATP binding"/>
    <property type="evidence" value="ECO:0007669"/>
    <property type="project" value="InterPro"/>
</dbReference>
<dbReference type="SUPFAM" id="SSF56726">
    <property type="entry name" value="DNA topoisomerase IV, alpha subunit"/>
    <property type="match status" value="1"/>
</dbReference>
<dbReference type="Proteomes" id="UP000217199">
    <property type="component" value="Unassembled WGS sequence"/>
</dbReference>
<comment type="subcellular location">
    <subcellularLocation>
        <location evidence="3">Nucleus</location>
    </subcellularLocation>
</comment>
<dbReference type="EC" id="5.6.2.2" evidence="5"/>
<proteinExistence type="inferred from homology"/>
<dbReference type="GO" id="GO:0003677">
    <property type="term" value="F:DNA binding"/>
    <property type="evidence" value="ECO:0007669"/>
    <property type="project" value="UniProtKB-UniRule"/>
</dbReference>
<evidence type="ECO:0000256" key="3">
    <source>
        <dbReference type="ARBA" id="ARBA00004123"/>
    </source>
</evidence>
<keyword evidence="6" id="KW-0479">Metal-binding</keyword>
<evidence type="ECO:0000256" key="1">
    <source>
        <dbReference type="ARBA" id="ARBA00000185"/>
    </source>
</evidence>
<evidence type="ECO:0000256" key="6">
    <source>
        <dbReference type="ARBA" id="ARBA00022723"/>
    </source>
</evidence>
<keyword evidence="11" id="KW-0539">Nucleus</keyword>
<dbReference type="Pfam" id="PF21180">
    <property type="entry name" value="TOP6A-Spo11_Toprim"/>
    <property type="match status" value="1"/>
</dbReference>
<evidence type="ECO:0000256" key="4">
    <source>
        <dbReference type="ARBA" id="ARBA00006559"/>
    </source>
</evidence>
<feature type="domain" description="Topoisomerase 6 subunit A/Spo11 TOPRIM" evidence="15">
    <location>
        <begin position="245"/>
        <end position="405"/>
    </location>
</feature>
<evidence type="ECO:0000256" key="13">
    <source>
        <dbReference type="SAM" id="MobiDB-lite"/>
    </source>
</evidence>
<feature type="active site" description="O-(5'-phospho-DNA)-tyrosine intermediate" evidence="12">
    <location>
        <position position="163"/>
    </location>
</feature>
<dbReference type="InterPro" id="IPR036388">
    <property type="entry name" value="WH-like_DNA-bd_sf"/>
</dbReference>
<keyword evidence="7" id="KW-0460">Magnesium</keyword>
<dbReference type="Gene3D" id="1.10.10.10">
    <property type="entry name" value="Winged helix-like DNA-binding domain superfamily/Winged helix DNA-binding domain"/>
    <property type="match status" value="1"/>
</dbReference>
<dbReference type="PANTHER" id="PTHR10848:SF0">
    <property type="entry name" value="MEIOTIC RECOMBINATION PROTEIN SPO11"/>
    <property type="match status" value="1"/>
</dbReference>
<dbReference type="GO" id="GO:0000228">
    <property type="term" value="C:nuclear chromosome"/>
    <property type="evidence" value="ECO:0007669"/>
    <property type="project" value="TreeGrafter"/>
</dbReference>
<dbReference type="STRING" id="2282107.A0A286UGZ5"/>
<organism evidence="16 17">
    <name type="scientific">Pyrrhoderma noxium</name>
    <dbReference type="NCBI Taxonomy" id="2282107"/>
    <lineage>
        <taxon>Eukaryota</taxon>
        <taxon>Fungi</taxon>
        <taxon>Dikarya</taxon>
        <taxon>Basidiomycota</taxon>
        <taxon>Agaricomycotina</taxon>
        <taxon>Agaricomycetes</taxon>
        <taxon>Hymenochaetales</taxon>
        <taxon>Hymenochaetaceae</taxon>
        <taxon>Pyrrhoderma</taxon>
    </lineage>
</organism>
<dbReference type="FunCoup" id="A0A286UGZ5">
    <property type="interactions" value="90"/>
</dbReference>
<evidence type="ECO:0000259" key="14">
    <source>
        <dbReference type="Pfam" id="PF04406"/>
    </source>
</evidence>
<dbReference type="GO" id="GO:0003918">
    <property type="term" value="F:DNA topoisomerase type II (double strand cut, ATP-hydrolyzing) activity"/>
    <property type="evidence" value="ECO:0007669"/>
    <property type="project" value="UniProtKB-UniRule"/>
</dbReference>
<keyword evidence="8 12" id="KW-0799">Topoisomerase</keyword>
<reference evidence="16 17" key="1">
    <citation type="journal article" date="2017" name="Mol. Ecol.">
        <title>Comparative and population genomic landscape of Phellinus noxius: A hypervariable fungus causing root rot in trees.</title>
        <authorList>
            <person name="Chung C.L."/>
            <person name="Lee T.J."/>
            <person name="Akiba M."/>
            <person name="Lee H.H."/>
            <person name="Kuo T.H."/>
            <person name="Liu D."/>
            <person name="Ke H.M."/>
            <person name="Yokoi T."/>
            <person name="Roa M.B."/>
            <person name="Lu M.J."/>
            <person name="Chang Y.Y."/>
            <person name="Ann P.J."/>
            <person name="Tsai J.N."/>
            <person name="Chen C.Y."/>
            <person name="Tzean S.S."/>
            <person name="Ota Y."/>
            <person name="Hattori T."/>
            <person name="Sahashi N."/>
            <person name="Liou R.F."/>
            <person name="Kikuchi T."/>
            <person name="Tsai I.J."/>
        </authorList>
    </citation>
    <scope>NUCLEOTIDE SEQUENCE [LARGE SCALE GENOMIC DNA]</scope>
    <source>
        <strain evidence="16 17">FFPRI411160</strain>
    </source>
</reference>
<comment type="similarity">
    <text evidence="4 12">Belongs to the TOP6A family.</text>
</comment>
<dbReference type="InterPro" id="IPR013048">
    <property type="entry name" value="Meiotic_Spo11"/>
</dbReference>
<evidence type="ECO:0000313" key="17">
    <source>
        <dbReference type="Proteomes" id="UP000217199"/>
    </source>
</evidence>
<dbReference type="PANTHER" id="PTHR10848">
    <property type="entry name" value="MEIOTIC RECOMBINATION PROTEIN SPO11"/>
    <property type="match status" value="1"/>
</dbReference>
<dbReference type="CDD" id="cd00223">
    <property type="entry name" value="TOPRIM_TopoIIB_SPO"/>
    <property type="match status" value="1"/>
</dbReference>
<evidence type="ECO:0000256" key="12">
    <source>
        <dbReference type="PROSITE-ProRule" id="PRU01385"/>
    </source>
</evidence>
<dbReference type="GO" id="GO:0000706">
    <property type="term" value="P:meiotic DNA double-strand break processing"/>
    <property type="evidence" value="ECO:0007669"/>
    <property type="project" value="TreeGrafter"/>
</dbReference>
<dbReference type="InterPro" id="IPR002815">
    <property type="entry name" value="Spo11/TopoVI_A"/>
</dbReference>
<evidence type="ECO:0000256" key="2">
    <source>
        <dbReference type="ARBA" id="ARBA00001946"/>
    </source>
</evidence>
<dbReference type="InParanoid" id="A0A286UGZ5"/>
<dbReference type="GO" id="GO:0007131">
    <property type="term" value="P:reciprocal meiotic recombination"/>
    <property type="evidence" value="ECO:0007669"/>
    <property type="project" value="TreeGrafter"/>
</dbReference>
<evidence type="ECO:0000256" key="10">
    <source>
        <dbReference type="ARBA" id="ARBA00023235"/>
    </source>
</evidence>
<keyword evidence="17" id="KW-1185">Reference proteome</keyword>
<dbReference type="InterPro" id="IPR013049">
    <property type="entry name" value="Spo11/TopoVI_A_N"/>
</dbReference>
<comment type="caution">
    <text evidence="16">The sequence shown here is derived from an EMBL/GenBank/DDBJ whole genome shotgun (WGS) entry which is preliminary data.</text>
</comment>
<dbReference type="EMBL" id="NBII01000005">
    <property type="protein sequence ID" value="PAV18857.1"/>
    <property type="molecule type" value="Genomic_DNA"/>
</dbReference>
<dbReference type="PRINTS" id="PR01550">
    <property type="entry name" value="TOP6AFAMILY"/>
</dbReference>
<protein>
    <recommendedName>
        <fullName evidence="5">DNA topoisomerase (ATP-hydrolyzing)</fullName>
        <ecNumber evidence="5">5.6.2.2</ecNumber>
    </recommendedName>
</protein>
<dbReference type="OrthoDB" id="5377392at2759"/>
<dbReference type="PROSITE" id="PS52041">
    <property type="entry name" value="TOPO_IIB"/>
    <property type="match status" value="1"/>
</dbReference>
<dbReference type="GO" id="GO:0042138">
    <property type="term" value="P:meiotic DNA double-strand break formation"/>
    <property type="evidence" value="ECO:0007669"/>
    <property type="project" value="InterPro"/>
</dbReference>
<dbReference type="AlphaFoldDB" id="A0A286UGZ5"/>
<evidence type="ECO:0000256" key="8">
    <source>
        <dbReference type="ARBA" id="ARBA00023029"/>
    </source>
</evidence>
<evidence type="ECO:0000259" key="15">
    <source>
        <dbReference type="Pfam" id="PF21180"/>
    </source>
</evidence>
<gene>
    <name evidence="16" type="ORF">PNOK_0570000</name>
</gene>
<evidence type="ECO:0000256" key="9">
    <source>
        <dbReference type="ARBA" id="ARBA00023125"/>
    </source>
</evidence>
<name>A0A286UGZ5_9AGAM</name>
<dbReference type="GO" id="GO:0046872">
    <property type="term" value="F:metal ion binding"/>
    <property type="evidence" value="ECO:0007669"/>
    <property type="project" value="UniProtKB-KW"/>
</dbReference>
<dbReference type="Pfam" id="PF04406">
    <property type="entry name" value="TP6A_N"/>
    <property type="match status" value="1"/>
</dbReference>
<keyword evidence="10 12" id="KW-0413">Isomerase</keyword>
<evidence type="ECO:0000256" key="11">
    <source>
        <dbReference type="ARBA" id="ARBA00023242"/>
    </source>
</evidence>
<evidence type="ECO:0000256" key="5">
    <source>
        <dbReference type="ARBA" id="ARBA00012895"/>
    </source>
</evidence>
<evidence type="ECO:0000256" key="7">
    <source>
        <dbReference type="ARBA" id="ARBA00022842"/>
    </source>
</evidence>
<feature type="domain" description="Spo11/DNA topoisomerase VI subunit A N-terminal" evidence="14">
    <location>
        <begin position="137"/>
        <end position="195"/>
    </location>
</feature>